<feature type="region of interest" description="Disordered" evidence="5">
    <location>
        <begin position="169"/>
        <end position="233"/>
    </location>
</feature>
<evidence type="ECO:0000256" key="3">
    <source>
        <dbReference type="ARBA" id="ARBA00022989"/>
    </source>
</evidence>
<dbReference type="Pfam" id="PF07681">
    <property type="entry name" value="DoxX"/>
    <property type="match status" value="1"/>
</dbReference>
<feature type="transmembrane region" description="Helical" evidence="6">
    <location>
        <begin position="51"/>
        <end position="69"/>
    </location>
</feature>
<dbReference type="AlphaFoldDB" id="A0A964WU48"/>
<gene>
    <name evidence="7" type="ORF">E4O86_13500</name>
</gene>
<comment type="subcellular location">
    <subcellularLocation>
        <location evidence="1">Membrane</location>
        <topology evidence="1">Multi-pass membrane protein</topology>
    </subcellularLocation>
</comment>
<feature type="compositionally biased region" description="Basic residues" evidence="5">
    <location>
        <begin position="169"/>
        <end position="178"/>
    </location>
</feature>
<dbReference type="GO" id="GO:0016020">
    <property type="term" value="C:membrane"/>
    <property type="evidence" value="ECO:0007669"/>
    <property type="project" value="UniProtKB-SubCell"/>
</dbReference>
<feature type="transmembrane region" description="Helical" evidence="6">
    <location>
        <begin position="76"/>
        <end position="99"/>
    </location>
</feature>
<dbReference type="InterPro" id="IPR032808">
    <property type="entry name" value="DoxX"/>
</dbReference>
<evidence type="ECO:0000313" key="8">
    <source>
        <dbReference type="Proteomes" id="UP000773614"/>
    </source>
</evidence>
<evidence type="ECO:0000256" key="2">
    <source>
        <dbReference type="ARBA" id="ARBA00022692"/>
    </source>
</evidence>
<dbReference type="OrthoDB" id="8447156at2"/>
<dbReference type="EMBL" id="SPKJ01000046">
    <property type="protein sequence ID" value="MYZ48727.1"/>
    <property type="molecule type" value="Genomic_DNA"/>
</dbReference>
<evidence type="ECO:0000256" key="6">
    <source>
        <dbReference type="SAM" id="Phobius"/>
    </source>
</evidence>
<reference evidence="7" key="1">
    <citation type="submission" date="2019-03" db="EMBL/GenBank/DDBJ databases">
        <title>Afifella sp. nov., isolated from activated sludge.</title>
        <authorList>
            <person name="Li Q."/>
            <person name="Liu Y."/>
        </authorList>
    </citation>
    <scope>NUCLEOTIDE SEQUENCE</scope>
    <source>
        <strain evidence="7">L72</strain>
    </source>
</reference>
<evidence type="ECO:0000256" key="4">
    <source>
        <dbReference type="ARBA" id="ARBA00023136"/>
    </source>
</evidence>
<protein>
    <submittedName>
        <fullName evidence="7">DoxX family protein</fullName>
    </submittedName>
</protein>
<feature type="transmembrane region" description="Helical" evidence="6">
    <location>
        <begin position="12"/>
        <end position="31"/>
    </location>
</feature>
<evidence type="ECO:0000313" key="7">
    <source>
        <dbReference type="EMBL" id="MYZ48727.1"/>
    </source>
</evidence>
<evidence type="ECO:0000256" key="1">
    <source>
        <dbReference type="ARBA" id="ARBA00004141"/>
    </source>
</evidence>
<comment type="caution">
    <text evidence="7">The sequence shown here is derived from an EMBL/GenBank/DDBJ whole genome shotgun (WGS) entry which is preliminary data.</text>
</comment>
<proteinExistence type="predicted"/>
<keyword evidence="3 6" id="KW-1133">Transmembrane helix</keyword>
<name>A0A964WU48_9HYPH</name>
<keyword evidence="2 6" id="KW-0812">Transmembrane</keyword>
<dbReference type="Proteomes" id="UP000773614">
    <property type="component" value="Unassembled WGS sequence"/>
</dbReference>
<organism evidence="7 8">
    <name type="scientific">Propylenella binzhouense</name>
    <dbReference type="NCBI Taxonomy" id="2555902"/>
    <lineage>
        <taxon>Bacteria</taxon>
        <taxon>Pseudomonadati</taxon>
        <taxon>Pseudomonadota</taxon>
        <taxon>Alphaproteobacteria</taxon>
        <taxon>Hyphomicrobiales</taxon>
        <taxon>Propylenellaceae</taxon>
        <taxon>Propylenella</taxon>
    </lineage>
</organism>
<sequence length="233" mass="25567">MTDTRFDRGFVLFLRLAMAWTFLYASSHQVFNPQFSVAGFLGSTKTFHALYAPLAAPAVAPFMTFLVGYGHLLIGLSLLFGLFTRLGAFFGALLMLIYWTAHMDFPYVGDQQLHPRLSHRLCGLPGVPDRQACRPRARHRRMGGEAGLLPHASRAEAARRLTIRLARHRRPGPARMARRAAGAAACRGAHHKSASGGFRDPAPRRGWADFPGSGASAGYPVRSPALPARFDRS</sequence>
<keyword evidence="8" id="KW-1185">Reference proteome</keyword>
<keyword evidence="4 6" id="KW-0472">Membrane</keyword>
<accession>A0A964WU48</accession>
<evidence type="ECO:0000256" key="5">
    <source>
        <dbReference type="SAM" id="MobiDB-lite"/>
    </source>
</evidence>